<evidence type="ECO:0000256" key="5">
    <source>
        <dbReference type="ARBA" id="ARBA00022692"/>
    </source>
</evidence>
<evidence type="ECO:0000256" key="12">
    <source>
        <dbReference type="SAM" id="SignalP"/>
    </source>
</evidence>
<evidence type="ECO:0000256" key="9">
    <source>
        <dbReference type="ARBA" id="ARBA00023136"/>
    </source>
</evidence>
<evidence type="ECO:0000256" key="8">
    <source>
        <dbReference type="ARBA" id="ARBA00023034"/>
    </source>
</evidence>
<dbReference type="FunFam" id="3.90.550.50:FF:000001">
    <property type="entry name" value="Hexosyltransferase"/>
    <property type="match status" value="1"/>
</dbReference>
<dbReference type="EMBL" id="GBHO01000510">
    <property type="protein sequence ID" value="JAG43094.1"/>
    <property type="molecule type" value="Transcribed_RNA"/>
</dbReference>
<dbReference type="Gene3D" id="3.90.550.50">
    <property type="match status" value="1"/>
</dbReference>
<dbReference type="InterPro" id="IPR002659">
    <property type="entry name" value="Glyco_trans_31"/>
</dbReference>
<comment type="subcellular location">
    <subcellularLocation>
        <location evidence="1 11">Golgi apparatus membrane</location>
        <topology evidence="1 11">Single-pass type II membrane protein</topology>
    </subcellularLocation>
</comment>
<evidence type="ECO:0000313" key="13">
    <source>
        <dbReference type="EMBL" id="JAG43094.1"/>
    </source>
</evidence>
<evidence type="ECO:0000256" key="2">
    <source>
        <dbReference type="ARBA" id="ARBA00008661"/>
    </source>
</evidence>
<accession>A0A0A9ZF59</accession>
<keyword evidence="10" id="KW-0325">Glycoprotein</keyword>
<keyword evidence="9" id="KW-0472">Membrane</keyword>
<dbReference type="GO" id="GO:0006493">
    <property type="term" value="P:protein O-linked glycosylation"/>
    <property type="evidence" value="ECO:0007669"/>
    <property type="project" value="TreeGrafter"/>
</dbReference>
<name>A0A0A9ZF59_LYGHE</name>
<keyword evidence="7" id="KW-1133">Transmembrane helix</keyword>
<keyword evidence="3 11" id="KW-0328">Glycosyltransferase</keyword>
<reference evidence="15" key="3">
    <citation type="submission" date="2014-09" db="EMBL/GenBank/DDBJ databases">
        <authorList>
            <person name="Magalhaes I.L.F."/>
            <person name="Oliveira U."/>
            <person name="Santos F.R."/>
            <person name="Vidigal T.H.D.A."/>
            <person name="Brescovit A.D."/>
            <person name="Santos A.J."/>
        </authorList>
    </citation>
    <scope>NUCLEOTIDE SEQUENCE</scope>
</reference>
<dbReference type="PANTHER" id="PTHR11214:SF376">
    <property type="entry name" value="HEXOSYLTRANSFERASE"/>
    <property type="match status" value="1"/>
</dbReference>
<evidence type="ECO:0000256" key="10">
    <source>
        <dbReference type="ARBA" id="ARBA00023180"/>
    </source>
</evidence>
<reference evidence="16" key="4">
    <citation type="journal article" date="2016" name="Gigascience">
        <title>De novo construction of an expanded transcriptome assembly for the western tarnished plant bug, Lygus hesperus.</title>
        <authorList>
            <person name="Tassone E.E."/>
            <person name="Geib S.M."/>
            <person name="Hall B."/>
            <person name="Fabrick J.A."/>
            <person name="Brent C.S."/>
            <person name="Hull J.J."/>
        </authorList>
    </citation>
    <scope>NUCLEOTIDE SEQUENCE</scope>
</reference>
<sequence length="344" mass="39055">MWDKRWCRGVWSLAFLLGSVFCLWRLSGCPGPPAGCSLLIPNFSPLLPANFSSAPPPYPLHLLSPQDPTTLINLTEFSFLSLPTPCNDTPLIVAAVHSAPLNFVNRQIIRSTWGTAIKVVFMLGESNSSKVASQLDLEMKEFGDVVQGSFLDTYRNLTYKHAMALKWTTYYCPGARYMLKTDDDVFVNTAALQKLIRKELSPLGARRLILCDIVEHALAQRTFRSKWRVSPSEYPNRYYPPYCTGWAILYSPDVVFKLYSEAQQTPYFWIDDVHITGTLASMINITQTHSKHLMRLPKQCQNMVDNESLVDRYGDVIFCLTKIKNIPKLWYLVDEASHLSATQT</sequence>
<keyword evidence="12" id="KW-0732">Signal</keyword>
<evidence type="ECO:0000313" key="14">
    <source>
        <dbReference type="EMBL" id="JAG43100.1"/>
    </source>
</evidence>
<dbReference type="EMBL" id="GBHO01000504">
    <property type="protein sequence ID" value="JAG43100.1"/>
    <property type="molecule type" value="Transcribed_RNA"/>
</dbReference>
<feature type="signal peptide" evidence="12">
    <location>
        <begin position="1"/>
        <end position="22"/>
    </location>
</feature>
<proteinExistence type="inferred from homology"/>
<dbReference type="Pfam" id="PF01762">
    <property type="entry name" value="Galactosyl_T"/>
    <property type="match status" value="1"/>
</dbReference>
<dbReference type="AlphaFoldDB" id="A0A0A9ZF59"/>
<protein>
    <recommendedName>
        <fullName evidence="11">Hexosyltransferase</fullName>
        <ecNumber evidence="11">2.4.1.-</ecNumber>
    </recommendedName>
</protein>
<evidence type="ECO:0000313" key="15">
    <source>
        <dbReference type="EMBL" id="JAG63395.1"/>
    </source>
</evidence>
<keyword evidence="4 16" id="KW-0808">Transferase</keyword>
<evidence type="ECO:0000256" key="7">
    <source>
        <dbReference type="ARBA" id="ARBA00022989"/>
    </source>
</evidence>
<reference evidence="13" key="2">
    <citation type="submission" date="2014-07" db="EMBL/GenBank/DDBJ databases">
        <authorList>
            <person name="Hull J."/>
        </authorList>
    </citation>
    <scope>NUCLEOTIDE SEQUENCE</scope>
</reference>
<keyword evidence="8 11" id="KW-0333">Golgi apparatus</keyword>
<evidence type="ECO:0000256" key="1">
    <source>
        <dbReference type="ARBA" id="ARBA00004323"/>
    </source>
</evidence>
<dbReference type="EC" id="2.4.1.-" evidence="11"/>
<feature type="chain" id="PRO_5015034143" description="Hexosyltransferase" evidence="12">
    <location>
        <begin position="23"/>
        <end position="344"/>
    </location>
</feature>
<organism evidence="13">
    <name type="scientific">Lygus hesperus</name>
    <name type="common">Western plant bug</name>
    <dbReference type="NCBI Taxonomy" id="30085"/>
    <lineage>
        <taxon>Eukaryota</taxon>
        <taxon>Metazoa</taxon>
        <taxon>Ecdysozoa</taxon>
        <taxon>Arthropoda</taxon>
        <taxon>Hexapoda</taxon>
        <taxon>Insecta</taxon>
        <taxon>Pterygota</taxon>
        <taxon>Neoptera</taxon>
        <taxon>Paraneoptera</taxon>
        <taxon>Hemiptera</taxon>
        <taxon>Heteroptera</taxon>
        <taxon>Panheteroptera</taxon>
        <taxon>Cimicomorpha</taxon>
        <taxon>Miridae</taxon>
        <taxon>Mirini</taxon>
        <taxon>Lygus</taxon>
    </lineage>
</organism>
<evidence type="ECO:0000256" key="3">
    <source>
        <dbReference type="ARBA" id="ARBA00022676"/>
    </source>
</evidence>
<evidence type="ECO:0000313" key="16">
    <source>
        <dbReference type="EMBL" id="JAQ03863.1"/>
    </source>
</evidence>
<keyword evidence="5" id="KW-0812">Transmembrane</keyword>
<comment type="similarity">
    <text evidence="2 11">Belongs to the glycosyltransferase 31 family.</text>
</comment>
<dbReference type="EMBL" id="GBRD01002426">
    <property type="protein sequence ID" value="JAG63395.1"/>
    <property type="molecule type" value="Transcribed_RNA"/>
</dbReference>
<dbReference type="PANTHER" id="PTHR11214">
    <property type="entry name" value="BETA-1,3-N-ACETYLGLUCOSAMINYLTRANSFERASE"/>
    <property type="match status" value="1"/>
</dbReference>
<evidence type="ECO:0000256" key="4">
    <source>
        <dbReference type="ARBA" id="ARBA00022679"/>
    </source>
</evidence>
<evidence type="ECO:0000256" key="6">
    <source>
        <dbReference type="ARBA" id="ARBA00022968"/>
    </source>
</evidence>
<dbReference type="EMBL" id="GDHC01014766">
    <property type="protein sequence ID" value="JAQ03863.1"/>
    <property type="molecule type" value="Transcribed_RNA"/>
</dbReference>
<dbReference type="GO" id="GO:0016758">
    <property type="term" value="F:hexosyltransferase activity"/>
    <property type="evidence" value="ECO:0007669"/>
    <property type="project" value="InterPro"/>
</dbReference>
<dbReference type="GO" id="GO:0000139">
    <property type="term" value="C:Golgi membrane"/>
    <property type="evidence" value="ECO:0007669"/>
    <property type="project" value="UniProtKB-SubCell"/>
</dbReference>
<keyword evidence="6" id="KW-0735">Signal-anchor</keyword>
<evidence type="ECO:0000256" key="11">
    <source>
        <dbReference type="RuleBase" id="RU363063"/>
    </source>
</evidence>
<reference evidence="13" key="1">
    <citation type="journal article" date="2014" name="PLoS ONE">
        <title>Transcriptome-Based Identification of ABC Transporters in the Western Tarnished Plant Bug Lygus hesperus.</title>
        <authorList>
            <person name="Hull J.J."/>
            <person name="Chaney K."/>
            <person name="Geib S.M."/>
            <person name="Fabrick J.A."/>
            <person name="Brent C.S."/>
            <person name="Walsh D."/>
            <person name="Lavine L.C."/>
        </authorList>
    </citation>
    <scope>NUCLEOTIDE SEQUENCE</scope>
</reference>
<gene>
    <name evidence="16" type="primary">B3GALT5_1</name>
    <name evidence="14" type="ORF">CM83_41636</name>
    <name evidence="13" type="ORF">CM83_41640</name>
    <name evidence="16" type="ORF">g.83581</name>
</gene>